<sequence>MRPSSKHRRSHYRDHDDSTPPDDYVQLPLTPPATDEGPTRRWDTSDAGKAMQMFEAFRDPGSFGHCAPLSEFRIPPLQYQELVKRLGDEKALGQYVDDKVRFDYDPANSLLTVRMPSPVHEFFKTLLANDIRDQLKQIAESGDKAGEFASRVKDGCSSRIFLQENISDGGLGAAEHVVRREPDGQFQHPDAAYPGVVLEVSYSQDGKNLKKLARDYILRSNGDIKAVIGVDINYGKESTLSLWRPNYVKEKDEELEILEVRAEISNQVCYIIRSGVQD</sequence>
<dbReference type="Proteomes" id="UP001275084">
    <property type="component" value="Unassembled WGS sequence"/>
</dbReference>
<organism evidence="2 3">
    <name type="scientific">Lasiosphaeria hispida</name>
    <dbReference type="NCBI Taxonomy" id="260671"/>
    <lineage>
        <taxon>Eukaryota</taxon>
        <taxon>Fungi</taxon>
        <taxon>Dikarya</taxon>
        <taxon>Ascomycota</taxon>
        <taxon>Pezizomycotina</taxon>
        <taxon>Sordariomycetes</taxon>
        <taxon>Sordariomycetidae</taxon>
        <taxon>Sordariales</taxon>
        <taxon>Lasiosphaeriaceae</taxon>
        <taxon>Lasiosphaeria</taxon>
    </lineage>
</organism>
<reference evidence="2" key="1">
    <citation type="journal article" date="2023" name="Mol. Phylogenet. Evol.">
        <title>Genome-scale phylogeny and comparative genomics of the fungal order Sordariales.</title>
        <authorList>
            <person name="Hensen N."/>
            <person name="Bonometti L."/>
            <person name="Westerberg I."/>
            <person name="Brannstrom I.O."/>
            <person name="Guillou S."/>
            <person name="Cros-Aarteil S."/>
            <person name="Calhoun S."/>
            <person name="Haridas S."/>
            <person name="Kuo A."/>
            <person name="Mondo S."/>
            <person name="Pangilinan J."/>
            <person name="Riley R."/>
            <person name="LaButti K."/>
            <person name="Andreopoulos B."/>
            <person name="Lipzen A."/>
            <person name="Chen C."/>
            <person name="Yan M."/>
            <person name="Daum C."/>
            <person name="Ng V."/>
            <person name="Clum A."/>
            <person name="Steindorff A."/>
            <person name="Ohm R.A."/>
            <person name="Martin F."/>
            <person name="Silar P."/>
            <person name="Natvig D.O."/>
            <person name="Lalanne C."/>
            <person name="Gautier V."/>
            <person name="Ament-Velasquez S.L."/>
            <person name="Kruys A."/>
            <person name="Hutchinson M.I."/>
            <person name="Powell A.J."/>
            <person name="Barry K."/>
            <person name="Miller A.N."/>
            <person name="Grigoriev I.V."/>
            <person name="Debuchy R."/>
            <person name="Gladieux P."/>
            <person name="Hiltunen Thoren M."/>
            <person name="Johannesson H."/>
        </authorList>
    </citation>
    <scope>NUCLEOTIDE SEQUENCE</scope>
    <source>
        <strain evidence="2">CBS 955.72</strain>
    </source>
</reference>
<evidence type="ECO:0000256" key="1">
    <source>
        <dbReference type="SAM" id="MobiDB-lite"/>
    </source>
</evidence>
<accession>A0AAJ0HFG3</accession>
<name>A0AAJ0HFG3_9PEZI</name>
<protein>
    <submittedName>
        <fullName evidence="2">Uncharacterized protein</fullName>
    </submittedName>
</protein>
<evidence type="ECO:0000313" key="3">
    <source>
        <dbReference type="Proteomes" id="UP001275084"/>
    </source>
</evidence>
<feature type="region of interest" description="Disordered" evidence="1">
    <location>
        <begin position="1"/>
        <end position="44"/>
    </location>
</feature>
<gene>
    <name evidence="2" type="ORF">B0T25DRAFT_570439</name>
</gene>
<proteinExistence type="predicted"/>
<reference evidence="2" key="2">
    <citation type="submission" date="2023-06" db="EMBL/GenBank/DDBJ databases">
        <authorList>
            <consortium name="Lawrence Berkeley National Laboratory"/>
            <person name="Haridas S."/>
            <person name="Hensen N."/>
            <person name="Bonometti L."/>
            <person name="Westerberg I."/>
            <person name="Brannstrom I.O."/>
            <person name="Guillou S."/>
            <person name="Cros-Aarteil S."/>
            <person name="Calhoun S."/>
            <person name="Kuo A."/>
            <person name="Mondo S."/>
            <person name="Pangilinan J."/>
            <person name="Riley R."/>
            <person name="Labutti K."/>
            <person name="Andreopoulos B."/>
            <person name="Lipzen A."/>
            <person name="Chen C."/>
            <person name="Yanf M."/>
            <person name="Daum C."/>
            <person name="Ng V."/>
            <person name="Clum A."/>
            <person name="Steindorff A."/>
            <person name="Ohm R."/>
            <person name="Martin F."/>
            <person name="Silar P."/>
            <person name="Natvig D."/>
            <person name="Lalanne C."/>
            <person name="Gautier V."/>
            <person name="Ament-Velasquez S.L."/>
            <person name="Kruys A."/>
            <person name="Hutchinson M.I."/>
            <person name="Powell A.J."/>
            <person name="Barry K."/>
            <person name="Miller A.N."/>
            <person name="Grigoriev I.V."/>
            <person name="Debuchy R."/>
            <person name="Gladieux P."/>
            <person name="Thoren M.H."/>
            <person name="Johannesson H."/>
        </authorList>
    </citation>
    <scope>NUCLEOTIDE SEQUENCE</scope>
    <source>
        <strain evidence="2">CBS 955.72</strain>
    </source>
</reference>
<feature type="compositionally biased region" description="Basic residues" evidence="1">
    <location>
        <begin position="1"/>
        <end position="12"/>
    </location>
</feature>
<keyword evidence="3" id="KW-1185">Reference proteome</keyword>
<comment type="caution">
    <text evidence="2">The sequence shown here is derived from an EMBL/GenBank/DDBJ whole genome shotgun (WGS) entry which is preliminary data.</text>
</comment>
<evidence type="ECO:0000313" key="2">
    <source>
        <dbReference type="EMBL" id="KAK3349832.1"/>
    </source>
</evidence>
<dbReference type="AlphaFoldDB" id="A0AAJ0HFG3"/>
<dbReference type="EMBL" id="JAUIQD010000005">
    <property type="protein sequence ID" value="KAK3349832.1"/>
    <property type="molecule type" value="Genomic_DNA"/>
</dbReference>